<feature type="transmembrane region" description="Helical" evidence="1">
    <location>
        <begin position="449"/>
        <end position="471"/>
    </location>
</feature>
<evidence type="ECO:0000313" key="3">
    <source>
        <dbReference type="EMBL" id="KIM89881.1"/>
    </source>
</evidence>
<keyword evidence="1" id="KW-0812">Transmembrane</keyword>
<feature type="transmembrane region" description="Helical" evidence="1">
    <location>
        <begin position="195"/>
        <end position="214"/>
    </location>
</feature>
<reference evidence="4" key="2">
    <citation type="submission" date="2015-01" db="EMBL/GenBank/DDBJ databases">
        <title>Evolutionary Origins and Diversification of the Mycorrhizal Mutualists.</title>
        <authorList>
            <consortium name="DOE Joint Genome Institute"/>
            <consortium name="Mycorrhizal Genomics Consortium"/>
            <person name="Kohler A."/>
            <person name="Kuo A."/>
            <person name="Nagy L.G."/>
            <person name="Floudas D."/>
            <person name="Copeland A."/>
            <person name="Barry K.W."/>
            <person name="Cichocki N."/>
            <person name="Veneault-Fourrey C."/>
            <person name="LaButti K."/>
            <person name="Lindquist E.A."/>
            <person name="Lipzen A."/>
            <person name="Lundell T."/>
            <person name="Morin E."/>
            <person name="Murat C."/>
            <person name="Riley R."/>
            <person name="Ohm R."/>
            <person name="Sun H."/>
            <person name="Tunlid A."/>
            <person name="Henrissat B."/>
            <person name="Grigoriev I.V."/>
            <person name="Hibbett D.S."/>
            <person name="Martin F."/>
        </authorList>
    </citation>
    <scope>NUCLEOTIDE SEQUENCE [LARGE SCALE GENOMIC DNA]</scope>
    <source>
        <strain evidence="4">F 1598</strain>
    </source>
</reference>
<sequence>MRTTISCHPIVWEQILVFFLLNYGAHAATTISIPGAKWWANAQWQIVAFCFPFAGLGRAIGLLISHRRHGEDELGKAIAMGAVAVVGRSKDWQPCTREGGGDELVYVQLPDGFNEAIDSEMSTVEIVVNVPDRNFGPISGIKSFPKDHESLFNIHGQFASLPDGYELVICPPGQLVELAIGLDNRSEIRISRSRSFLKMATSIVQLILSSVTIYRTRGSQLDRYGYAAFGLSVFPYAFMSLVNLICIGIVGDYPSIYVMRTPLLDEVEGRDGTRISGEVGTLKKIVNGGRYERVGGWMGERGFRAVRMWKEMGNGEDIIAVQVDKAKPPTKFKLAETARDKIVVNHINHGRRHRPITLSSEPLFLAEILVELLENIPTRIRQRSATSKHRRLTNLRLWIKELVILFFIFASPILALVLPHLLIFFLTGFKKRESTAVERGFMMSWLVVSQAYGLWFSFVIVSLDPTFFIPFPQMSVLKTLDMFFRLVIVAPLFLASPIGGFVMVGKMLREFGSCSLIP</sequence>
<dbReference type="AlphaFoldDB" id="A0A0C3GGX3"/>
<dbReference type="OrthoDB" id="3253026at2759"/>
<keyword evidence="1" id="KW-1133">Transmembrane helix</keyword>
<reference evidence="3 4" key="1">
    <citation type="submission" date="2014-04" db="EMBL/GenBank/DDBJ databases">
        <authorList>
            <consortium name="DOE Joint Genome Institute"/>
            <person name="Kuo A."/>
            <person name="Tarkka M."/>
            <person name="Buscot F."/>
            <person name="Kohler A."/>
            <person name="Nagy L.G."/>
            <person name="Floudas D."/>
            <person name="Copeland A."/>
            <person name="Barry K.W."/>
            <person name="Cichocki N."/>
            <person name="Veneault-Fourrey C."/>
            <person name="LaButti K."/>
            <person name="Lindquist E.A."/>
            <person name="Lipzen A."/>
            <person name="Lundell T."/>
            <person name="Morin E."/>
            <person name="Murat C."/>
            <person name="Sun H."/>
            <person name="Tunlid A."/>
            <person name="Henrissat B."/>
            <person name="Grigoriev I.V."/>
            <person name="Hibbett D.S."/>
            <person name="Martin F."/>
            <person name="Nordberg H.P."/>
            <person name="Cantor M.N."/>
            <person name="Hua S.X."/>
        </authorList>
    </citation>
    <scope>NUCLEOTIDE SEQUENCE [LARGE SCALE GENOMIC DNA]</scope>
    <source>
        <strain evidence="3 4">F 1598</strain>
    </source>
</reference>
<proteinExistence type="predicted"/>
<dbReference type="Proteomes" id="UP000054166">
    <property type="component" value="Unassembled WGS sequence"/>
</dbReference>
<feature type="chain" id="PRO_5002164770" evidence="2">
    <location>
        <begin position="28"/>
        <end position="518"/>
    </location>
</feature>
<dbReference type="InParanoid" id="A0A0C3GGX3"/>
<keyword evidence="1" id="KW-0472">Membrane</keyword>
<keyword evidence="2" id="KW-0732">Signal</keyword>
<feature type="transmembrane region" description="Helical" evidence="1">
    <location>
        <begin position="226"/>
        <end position="250"/>
    </location>
</feature>
<organism evidence="3 4">
    <name type="scientific">Piloderma croceum (strain F 1598)</name>
    <dbReference type="NCBI Taxonomy" id="765440"/>
    <lineage>
        <taxon>Eukaryota</taxon>
        <taxon>Fungi</taxon>
        <taxon>Dikarya</taxon>
        <taxon>Basidiomycota</taxon>
        <taxon>Agaricomycotina</taxon>
        <taxon>Agaricomycetes</taxon>
        <taxon>Agaricomycetidae</taxon>
        <taxon>Atheliales</taxon>
        <taxon>Atheliaceae</taxon>
        <taxon>Piloderma</taxon>
    </lineage>
</organism>
<feature type="transmembrane region" description="Helical" evidence="1">
    <location>
        <begin position="483"/>
        <end position="503"/>
    </location>
</feature>
<dbReference type="HOGENOM" id="CLU_020135_1_0_1"/>
<gene>
    <name evidence="3" type="ORF">PILCRDRAFT_2159</name>
</gene>
<evidence type="ECO:0000256" key="1">
    <source>
        <dbReference type="SAM" id="Phobius"/>
    </source>
</evidence>
<accession>A0A0C3GGX3</accession>
<keyword evidence="4" id="KW-1185">Reference proteome</keyword>
<evidence type="ECO:0000313" key="4">
    <source>
        <dbReference type="Proteomes" id="UP000054166"/>
    </source>
</evidence>
<protein>
    <submittedName>
        <fullName evidence="3">Uncharacterized protein</fullName>
    </submittedName>
</protein>
<feature type="transmembrane region" description="Helical" evidence="1">
    <location>
        <begin position="402"/>
        <end position="429"/>
    </location>
</feature>
<evidence type="ECO:0000256" key="2">
    <source>
        <dbReference type="SAM" id="SignalP"/>
    </source>
</evidence>
<name>A0A0C3GGX3_PILCF</name>
<feature type="signal peptide" evidence="2">
    <location>
        <begin position="1"/>
        <end position="27"/>
    </location>
</feature>
<feature type="transmembrane region" description="Helical" evidence="1">
    <location>
        <begin position="43"/>
        <end position="64"/>
    </location>
</feature>
<dbReference type="EMBL" id="KN832974">
    <property type="protein sequence ID" value="KIM89881.1"/>
    <property type="molecule type" value="Genomic_DNA"/>
</dbReference>